<feature type="compositionally biased region" description="Low complexity" evidence="1">
    <location>
        <begin position="120"/>
        <end position="130"/>
    </location>
</feature>
<evidence type="ECO:0000256" key="1">
    <source>
        <dbReference type="SAM" id="MobiDB-lite"/>
    </source>
</evidence>
<evidence type="ECO:0000313" key="3">
    <source>
        <dbReference type="Proteomes" id="UP000800035"/>
    </source>
</evidence>
<keyword evidence="3" id="KW-1185">Reference proteome</keyword>
<organism evidence="2 3">
    <name type="scientific">Byssothecium circinans</name>
    <dbReference type="NCBI Taxonomy" id="147558"/>
    <lineage>
        <taxon>Eukaryota</taxon>
        <taxon>Fungi</taxon>
        <taxon>Dikarya</taxon>
        <taxon>Ascomycota</taxon>
        <taxon>Pezizomycotina</taxon>
        <taxon>Dothideomycetes</taxon>
        <taxon>Pleosporomycetidae</taxon>
        <taxon>Pleosporales</taxon>
        <taxon>Massarineae</taxon>
        <taxon>Massarinaceae</taxon>
        <taxon>Byssothecium</taxon>
    </lineage>
</organism>
<dbReference type="Proteomes" id="UP000800035">
    <property type="component" value="Unassembled WGS sequence"/>
</dbReference>
<accession>A0A6A5TT13</accession>
<feature type="compositionally biased region" description="Polar residues" evidence="1">
    <location>
        <begin position="145"/>
        <end position="156"/>
    </location>
</feature>
<gene>
    <name evidence="2" type="ORF">CC80DRAFT_113005</name>
</gene>
<dbReference type="AlphaFoldDB" id="A0A6A5TT13"/>
<dbReference type="EMBL" id="ML976996">
    <property type="protein sequence ID" value="KAF1955130.1"/>
    <property type="molecule type" value="Genomic_DNA"/>
</dbReference>
<proteinExistence type="predicted"/>
<name>A0A6A5TT13_9PLEO</name>
<protein>
    <submittedName>
        <fullName evidence="2">Uncharacterized protein</fullName>
    </submittedName>
</protein>
<feature type="compositionally biased region" description="Basic residues" evidence="1">
    <location>
        <begin position="131"/>
        <end position="142"/>
    </location>
</feature>
<evidence type="ECO:0000313" key="2">
    <source>
        <dbReference type="EMBL" id="KAF1955130.1"/>
    </source>
</evidence>
<sequence>MKSFFRQSCAGTVGGKHRHVPSRVRSDCTRAKPPIQTPYQSITTSATTAALVLRPVRLVVRGVAHAPSVTIARCCPRRSTPSSPSAIAAALFPARTFHRVIGEKSRRWPSTSEVAHEPTSSPSPLSSRLCSPHHHPRPHHHPANGSLTASAAVNCV</sequence>
<reference evidence="2" key="1">
    <citation type="journal article" date="2020" name="Stud. Mycol.">
        <title>101 Dothideomycetes genomes: a test case for predicting lifestyles and emergence of pathogens.</title>
        <authorList>
            <person name="Haridas S."/>
            <person name="Albert R."/>
            <person name="Binder M."/>
            <person name="Bloem J."/>
            <person name="Labutti K."/>
            <person name="Salamov A."/>
            <person name="Andreopoulos B."/>
            <person name="Baker S."/>
            <person name="Barry K."/>
            <person name="Bills G."/>
            <person name="Bluhm B."/>
            <person name="Cannon C."/>
            <person name="Castanera R."/>
            <person name="Culley D."/>
            <person name="Daum C."/>
            <person name="Ezra D."/>
            <person name="Gonzalez J."/>
            <person name="Henrissat B."/>
            <person name="Kuo A."/>
            <person name="Liang C."/>
            <person name="Lipzen A."/>
            <person name="Lutzoni F."/>
            <person name="Magnuson J."/>
            <person name="Mondo S."/>
            <person name="Nolan M."/>
            <person name="Ohm R."/>
            <person name="Pangilinan J."/>
            <person name="Park H.-J."/>
            <person name="Ramirez L."/>
            <person name="Alfaro M."/>
            <person name="Sun H."/>
            <person name="Tritt A."/>
            <person name="Yoshinaga Y."/>
            <person name="Zwiers L.-H."/>
            <person name="Turgeon B."/>
            <person name="Goodwin S."/>
            <person name="Spatafora J."/>
            <person name="Crous P."/>
            <person name="Grigoriev I."/>
        </authorList>
    </citation>
    <scope>NUCLEOTIDE SEQUENCE</scope>
    <source>
        <strain evidence="2">CBS 675.92</strain>
    </source>
</reference>
<feature type="region of interest" description="Disordered" evidence="1">
    <location>
        <begin position="103"/>
        <end position="156"/>
    </location>
</feature>